<keyword evidence="5 6" id="KW-0472">Membrane</keyword>
<organism evidence="8 9">
    <name type="scientific">Lishizhenia tianjinensis</name>
    <dbReference type="NCBI Taxonomy" id="477690"/>
    <lineage>
        <taxon>Bacteria</taxon>
        <taxon>Pseudomonadati</taxon>
        <taxon>Bacteroidota</taxon>
        <taxon>Flavobacteriia</taxon>
        <taxon>Flavobacteriales</taxon>
        <taxon>Crocinitomicaceae</taxon>
        <taxon>Lishizhenia</taxon>
    </lineage>
</organism>
<feature type="transmembrane region" description="Helical" evidence="6">
    <location>
        <begin position="282"/>
        <end position="301"/>
    </location>
</feature>
<feature type="transmembrane region" description="Helical" evidence="6">
    <location>
        <begin position="150"/>
        <end position="170"/>
    </location>
</feature>
<dbReference type="RefSeq" id="WP_139230290.1">
    <property type="nucleotide sequence ID" value="NZ_FPAS01000002.1"/>
</dbReference>
<comment type="subcellular location">
    <subcellularLocation>
        <location evidence="1">Membrane</location>
        <topology evidence="1">Multi-pass membrane protein</topology>
    </subcellularLocation>
</comment>
<comment type="similarity">
    <text evidence="2">Belongs to the EamA transporter family.</text>
</comment>
<dbReference type="Pfam" id="PF00892">
    <property type="entry name" value="EamA"/>
    <property type="match status" value="2"/>
</dbReference>
<feature type="transmembrane region" description="Helical" evidence="6">
    <location>
        <begin position="68"/>
        <end position="89"/>
    </location>
</feature>
<feature type="domain" description="EamA" evidence="7">
    <location>
        <begin position="7"/>
        <end position="138"/>
    </location>
</feature>
<gene>
    <name evidence="8" type="ORF">SAMN05216474_1470</name>
</gene>
<evidence type="ECO:0000256" key="5">
    <source>
        <dbReference type="ARBA" id="ARBA00023136"/>
    </source>
</evidence>
<dbReference type="Proteomes" id="UP000236454">
    <property type="component" value="Unassembled WGS sequence"/>
</dbReference>
<sequence>MRNVIIAHLALFCVNMIYGANYILAKDVMPNYLGPNAFIFMRVAGASLLFWIILMFQKREKIAKKDWLTIAACGLFGIAMNQLFFFNGLSLTSGINASIIMTSTPIIVAVLAFFIRKEALSKMKISGIIIGAIGAISLTLAGSNPAVDSALGDLFIFINAASYSIYLILAKSLMEKYKPLTVLTYVMTFGLILITLFPLTVPELLATDFASFTGPIIGKIIFVIVGVTFVAYLFNIFALQHVSPTVSGSYIYLQPILAIFFAFFFFYIGISDDDSGSVSLEKVLYMLLVFAGVFITSRSTYLENKKRKALAHNNAKVEPTINAVDQQN</sequence>
<evidence type="ECO:0000259" key="7">
    <source>
        <dbReference type="Pfam" id="PF00892"/>
    </source>
</evidence>
<reference evidence="8 9" key="1">
    <citation type="submission" date="2016-10" db="EMBL/GenBank/DDBJ databases">
        <authorList>
            <person name="de Groot N.N."/>
        </authorList>
    </citation>
    <scope>NUCLEOTIDE SEQUENCE [LARGE SCALE GENOMIC DNA]</scope>
    <source>
        <strain evidence="8 9">CGMCC 1.7005</strain>
    </source>
</reference>
<evidence type="ECO:0000313" key="8">
    <source>
        <dbReference type="EMBL" id="SFT63704.1"/>
    </source>
</evidence>
<dbReference type="OrthoDB" id="9811486at2"/>
<feature type="transmembrane region" description="Helical" evidence="6">
    <location>
        <begin position="250"/>
        <end position="270"/>
    </location>
</feature>
<evidence type="ECO:0000256" key="6">
    <source>
        <dbReference type="SAM" id="Phobius"/>
    </source>
</evidence>
<accession>A0A1I6ZLY0</accession>
<dbReference type="STRING" id="477690.SAMN05216474_1470"/>
<evidence type="ECO:0000256" key="3">
    <source>
        <dbReference type="ARBA" id="ARBA00022692"/>
    </source>
</evidence>
<feature type="transmembrane region" description="Helical" evidence="6">
    <location>
        <begin position="182"/>
        <end position="201"/>
    </location>
</feature>
<name>A0A1I6ZLY0_9FLAO</name>
<evidence type="ECO:0000256" key="1">
    <source>
        <dbReference type="ARBA" id="ARBA00004141"/>
    </source>
</evidence>
<evidence type="ECO:0000256" key="2">
    <source>
        <dbReference type="ARBA" id="ARBA00007362"/>
    </source>
</evidence>
<feature type="transmembrane region" description="Helical" evidence="6">
    <location>
        <begin position="95"/>
        <end position="115"/>
    </location>
</feature>
<dbReference type="GO" id="GO:0016020">
    <property type="term" value="C:membrane"/>
    <property type="evidence" value="ECO:0007669"/>
    <property type="project" value="UniProtKB-SubCell"/>
</dbReference>
<dbReference type="SUPFAM" id="SSF103481">
    <property type="entry name" value="Multidrug resistance efflux transporter EmrE"/>
    <property type="match status" value="2"/>
</dbReference>
<dbReference type="EMBL" id="FPAS01000002">
    <property type="protein sequence ID" value="SFT63704.1"/>
    <property type="molecule type" value="Genomic_DNA"/>
</dbReference>
<proteinExistence type="inferred from homology"/>
<dbReference type="InterPro" id="IPR050638">
    <property type="entry name" value="AA-Vitamin_Transporters"/>
</dbReference>
<feature type="transmembrane region" description="Helical" evidence="6">
    <location>
        <begin position="216"/>
        <end position="238"/>
    </location>
</feature>
<dbReference type="PANTHER" id="PTHR32322:SF2">
    <property type="entry name" value="EAMA DOMAIN-CONTAINING PROTEIN"/>
    <property type="match status" value="1"/>
</dbReference>
<evidence type="ECO:0000313" key="9">
    <source>
        <dbReference type="Proteomes" id="UP000236454"/>
    </source>
</evidence>
<dbReference type="InterPro" id="IPR000620">
    <property type="entry name" value="EamA_dom"/>
</dbReference>
<keyword evidence="3 6" id="KW-0812">Transmembrane</keyword>
<feature type="transmembrane region" description="Helical" evidence="6">
    <location>
        <begin position="127"/>
        <end position="144"/>
    </location>
</feature>
<dbReference type="InterPro" id="IPR037185">
    <property type="entry name" value="EmrE-like"/>
</dbReference>
<dbReference type="AlphaFoldDB" id="A0A1I6ZLY0"/>
<feature type="domain" description="EamA" evidence="7">
    <location>
        <begin position="151"/>
        <end position="297"/>
    </location>
</feature>
<keyword evidence="9" id="KW-1185">Reference proteome</keyword>
<keyword evidence="4 6" id="KW-1133">Transmembrane helix</keyword>
<dbReference type="PANTHER" id="PTHR32322">
    <property type="entry name" value="INNER MEMBRANE TRANSPORTER"/>
    <property type="match status" value="1"/>
</dbReference>
<protein>
    <submittedName>
        <fullName evidence="8">Permease of the drug/metabolite transporter (DMT) superfamily</fullName>
    </submittedName>
</protein>
<feature type="transmembrane region" description="Helical" evidence="6">
    <location>
        <begin position="35"/>
        <end position="56"/>
    </location>
</feature>
<evidence type="ECO:0000256" key="4">
    <source>
        <dbReference type="ARBA" id="ARBA00022989"/>
    </source>
</evidence>